<sequence>MERKHKITAKTQYYRLFLPALFTVIVTILFSCQNKDERQQKTDDNQTVSNSAAAKSVVTNETLENTDSSVKIVTHPVSSKKADDVKSVKKDENNELKSSTPLSTKAEKVSASSKKEIKETAVNTPTQINAEFPGGIDQFYTFFGKEFKKPENVYYWKLNLKLAFAIEKNGSVSFLECSPAIEEPLEKEIIRVLNACPKWQPGESNGKKIRMQYSLPIFLHNTQ</sequence>
<dbReference type="AlphaFoldDB" id="A0A1M5GGY9"/>
<accession>A0A1M5GGY9</accession>
<dbReference type="Gene3D" id="3.30.1150.10">
    <property type="match status" value="1"/>
</dbReference>
<dbReference type="RefSeq" id="WP_073407977.1">
    <property type="nucleotide sequence ID" value="NZ_FQWH01000001.1"/>
</dbReference>
<evidence type="ECO:0000313" key="4">
    <source>
        <dbReference type="Proteomes" id="UP000184112"/>
    </source>
</evidence>
<organism evidence="3 4">
    <name type="scientific">Flavobacterium johnsoniae</name>
    <name type="common">Cytophaga johnsonae</name>
    <dbReference type="NCBI Taxonomy" id="986"/>
    <lineage>
        <taxon>Bacteria</taxon>
        <taxon>Pseudomonadati</taxon>
        <taxon>Bacteroidota</taxon>
        <taxon>Flavobacteriia</taxon>
        <taxon>Flavobacteriales</taxon>
        <taxon>Flavobacteriaceae</taxon>
        <taxon>Flavobacterium</taxon>
    </lineage>
</organism>
<evidence type="ECO:0008006" key="5">
    <source>
        <dbReference type="Google" id="ProtNLM"/>
    </source>
</evidence>
<keyword evidence="2" id="KW-0812">Transmembrane</keyword>
<dbReference type="Proteomes" id="UP000184112">
    <property type="component" value="Unassembled WGS sequence"/>
</dbReference>
<dbReference type="EMBL" id="FQWH01000001">
    <property type="protein sequence ID" value="SHG02987.1"/>
    <property type="molecule type" value="Genomic_DNA"/>
</dbReference>
<keyword evidence="2" id="KW-0472">Membrane</keyword>
<name>A0A1M5GGY9_FLAJO</name>
<evidence type="ECO:0000313" key="3">
    <source>
        <dbReference type="EMBL" id="SHG02987.1"/>
    </source>
</evidence>
<evidence type="ECO:0000256" key="1">
    <source>
        <dbReference type="SAM" id="MobiDB-lite"/>
    </source>
</evidence>
<protein>
    <recommendedName>
        <fullName evidence="5">TonB C-terminal domain-containing protein</fullName>
    </recommendedName>
</protein>
<keyword evidence="2" id="KW-1133">Transmembrane helix</keyword>
<evidence type="ECO:0000256" key="2">
    <source>
        <dbReference type="SAM" id="Phobius"/>
    </source>
</evidence>
<gene>
    <name evidence="3" type="ORF">SAMN05444388_101409</name>
</gene>
<feature type="region of interest" description="Disordered" evidence="1">
    <location>
        <begin position="83"/>
        <end position="110"/>
    </location>
</feature>
<proteinExistence type="predicted"/>
<dbReference type="PROSITE" id="PS51257">
    <property type="entry name" value="PROKAR_LIPOPROTEIN"/>
    <property type="match status" value="1"/>
</dbReference>
<reference evidence="3 4" key="1">
    <citation type="submission" date="2016-11" db="EMBL/GenBank/DDBJ databases">
        <authorList>
            <person name="Jaros S."/>
            <person name="Januszkiewicz K."/>
            <person name="Wedrychowicz H."/>
        </authorList>
    </citation>
    <scope>NUCLEOTIDE SEQUENCE [LARGE SCALE GENOMIC DNA]</scope>
    <source>
        <strain evidence="3 4">DSM 6792</strain>
    </source>
</reference>
<feature type="compositionally biased region" description="Basic and acidic residues" evidence="1">
    <location>
        <begin position="83"/>
        <end position="95"/>
    </location>
</feature>
<feature type="transmembrane region" description="Helical" evidence="2">
    <location>
        <begin position="12"/>
        <end position="31"/>
    </location>
</feature>